<dbReference type="InterPro" id="IPR050955">
    <property type="entry name" value="Plant_Biomass_Hydrol_Est"/>
</dbReference>
<organism evidence="3 4">
    <name type="scientific">Gemmata palustris</name>
    <dbReference type="NCBI Taxonomy" id="2822762"/>
    <lineage>
        <taxon>Bacteria</taxon>
        <taxon>Pseudomonadati</taxon>
        <taxon>Planctomycetota</taxon>
        <taxon>Planctomycetia</taxon>
        <taxon>Gemmatales</taxon>
        <taxon>Gemmataceae</taxon>
        <taxon>Gemmata</taxon>
    </lineage>
</organism>
<dbReference type="InterPro" id="IPR029058">
    <property type="entry name" value="AB_hydrolase_fold"/>
</dbReference>
<keyword evidence="4" id="KW-1185">Reference proteome</keyword>
<dbReference type="SUPFAM" id="SSF53474">
    <property type="entry name" value="alpha/beta-Hydrolases"/>
    <property type="match status" value="1"/>
</dbReference>
<reference evidence="3 4" key="1">
    <citation type="submission" date="2021-04" db="EMBL/GenBank/DDBJ databases">
        <authorList>
            <person name="Ivanova A."/>
        </authorList>
    </citation>
    <scope>NUCLEOTIDE SEQUENCE [LARGE SCALE GENOMIC DNA]</scope>
    <source>
        <strain evidence="3 4">G18</strain>
    </source>
</reference>
<dbReference type="Pfam" id="PF00326">
    <property type="entry name" value="Peptidase_S9"/>
    <property type="match status" value="1"/>
</dbReference>
<sequence>MPTFVRYGTVASIIALAGAVGAQLARAELPAGLSAADASQIDRDLKTLGDRLLAFREKPVPLQREDLIADADVFRKGVAWALRYETELKPADVALIKKALARCSERAEALAKGKPAWTSRRGKLVRGYVSAVDGSTQPYGLVIPAGYDSNKPSRLDVVLHGSMKPSGLNELRFMNGFDAGDGSEKSAPDANFIELHPLGRVENCYRWAGETDVFEAIEAVCRGYNIDRDRIVLRGMSMGASGTWHLGLKYPSRFVALGPYCGYVDTREFSQTPLSTFVKVAALPEHQEKALHVLDSVDYAANAGAVPAIACMGEKDVFFQSHVLMGKAMEKEGLKLTNLISPGTGHVIDPKTHAEQMRRIKEFADKGLDRSPKHLRFVTWTLKYNQCHWLWALGLTEHYARAELEASVAADGTVEVKEPKNVTRFTLLPPVLQETNPQLRVGGAEIALPVREKNAPPAKPVIGRKDGKWAYLGELDATPLSGKRPGVQGPIDDAFATPFLCVRGTGKAWNPAIQTWADASLKRFAYEWDRYFRGELPVKDDTAVTDADMKRYNLILFGDPGSNALIARALPKMPVTWTEKDLTLGTDKYAAADHAPVLIQPSPFAPGRYVVFNSGHTFHEKDLASLNYLLFPRLGDWAVLKVGAKAPARPSDPLEEQVIRAGFFNEGWLLP</sequence>
<dbReference type="Proteomes" id="UP000676565">
    <property type="component" value="Unassembled WGS sequence"/>
</dbReference>
<accession>A0ABS5BQF7</accession>
<evidence type="ECO:0000259" key="2">
    <source>
        <dbReference type="Pfam" id="PF00326"/>
    </source>
</evidence>
<evidence type="ECO:0000313" key="4">
    <source>
        <dbReference type="Proteomes" id="UP000676565"/>
    </source>
</evidence>
<dbReference type="PANTHER" id="PTHR43037">
    <property type="entry name" value="UNNAMED PRODUCT-RELATED"/>
    <property type="match status" value="1"/>
</dbReference>
<keyword evidence="1" id="KW-0732">Signal</keyword>
<proteinExistence type="predicted"/>
<evidence type="ECO:0000256" key="1">
    <source>
        <dbReference type="ARBA" id="ARBA00022729"/>
    </source>
</evidence>
<comment type="caution">
    <text evidence="3">The sequence shown here is derived from an EMBL/GenBank/DDBJ whole genome shotgun (WGS) entry which is preliminary data.</text>
</comment>
<dbReference type="PANTHER" id="PTHR43037:SF1">
    <property type="entry name" value="BLL1128 PROTEIN"/>
    <property type="match status" value="1"/>
</dbReference>
<protein>
    <submittedName>
        <fullName evidence="3">Prolyl oligopeptidase family serine peptidase</fullName>
    </submittedName>
</protein>
<dbReference type="RefSeq" id="WP_210654008.1">
    <property type="nucleotide sequence ID" value="NZ_JAGKQQ010000001.1"/>
</dbReference>
<dbReference type="EMBL" id="JAGKQQ010000001">
    <property type="protein sequence ID" value="MBP3955959.1"/>
    <property type="molecule type" value="Genomic_DNA"/>
</dbReference>
<evidence type="ECO:0000313" key="3">
    <source>
        <dbReference type="EMBL" id="MBP3955959.1"/>
    </source>
</evidence>
<dbReference type="Gene3D" id="3.40.50.1820">
    <property type="entry name" value="alpha/beta hydrolase"/>
    <property type="match status" value="1"/>
</dbReference>
<feature type="domain" description="Peptidase S9 prolyl oligopeptidase catalytic" evidence="2">
    <location>
        <begin position="211"/>
        <end position="368"/>
    </location>
</feature>
<gene>
    <name evidence="3" type="ORF">J8F10_11750</name>
</gene>
<dbReference type="InterPro" id="IPR001375">
    <property type="entry name" value="Peptidase_S9_cat"/>
</dbReference>
<name>A0ABS5BQF7_9BACT</name>